<reference evidence="1 2" key="1">
    <citation type="journal article" date="2016" name="Nat. Commun.">
        <title>Extremotolerant tardigrade genome and improved radiotolerance of human cultured cells by tardigrade-unique protein.</title>
        <authorList>
            <person name="Hashimoto T."/>
            <person name="Horikawa D.D."/>
            <person name="Saito Y."/>
            <person name="Kuwahara H."/>
            <person name="Kozuka-Hata H."/>
            <person name="Shin-I T."/>
            <person name="Minakuchi Y."/>
            <person name="Ohishi K."/>
            <person name="Motoyama A."/>
            <person name="Aizu T."/>
            <person name="Enomoto A."/>
            <person name="Kondo K."/>
            <person name="Tanaka S."/>
            <person name="Hara Y."/>
            <person name="Koshikawa S."/>
            <person name="Sagara H."/>
            <person name="Miura T."/>
            <person name="Yokobori S."/>
            <person name="Miyagawa K."/>
            <person name="Suzuki Y."/>
            <person name="Kubo T."/>
            <person name="Oyama M."/>
            <person name="Kohara Y."/>
            <person name="Fujiyama A."/>
            <person name="Arakawa K."/>
            <person name="Katayama T."/>
            <person name="Toyoda A."/>
            <person name="Kunieda T."/>
        </authorList>
    </citation>
    <scope>NUCLEOTIDE SEQUENCE [LARGE SCALE GENOMIC DNA]</scope>
    <source>
        <strain evidence="1 2">YOKOZUNA-1</strain>
    </source>
</reference>
<organism evidence="1 2">
    <name type="scientific">Ramazzottius varieornatus</name>
    <name type="common">Water bear</name>
    <name type="synonym">Tardigrade</name>
    <dbReference type="NCBI Taxonomy" id="947166"/>
    <lineage>
        <taxon>Eukaryota</taxon>
        <taxon>Metazoa</taxon>
        <taxon>Ecdysozoa</taxon>
        <taxon>Tardigrada</taxon>
        <taxon>Eutardigrada</taxon>
        <taxon>Parachela</taxon>
        <taxon>Hypsibioidea</taxon>
        <taxon>Ramazzottiidae</taxon>
        <taxon>Ramazzottius</taxon>
    </lineage>
</organism>
<name>A0A1D1UTX9_RAMVA</name>
<comment type="caution">
    <text evidence="1">The sequence shown here is derived from an EMBL/GenBank/DDBJ whole genome shotgun (WGS) entry which is preliminary data.</text>
</comment>
<gene>
    <name evidence="1" type="primary">RvY_02337</name>
    <name evidence="1" type="synonym">RvY_02337.1</name>
    <name evidence="1" type="ORF">RvY_02337-1</name>
</gene>
<keyword evidence="2" id="KW-1185">Reference proteome</keyword>
<dbReference type="EMBL" id="BDGG01000001">
    <property type="protein sequence ID" value="GAU89833.1"/>
    <property type="molecule type" value="Genomic_DNA"/>
</dbReference>
<accession>A0A1D1UTX9</accession>
<proteinExistence type="predicted"/>
<evidence type="ECO:0000313" key="2">
    <source>
        <dbReference type="Proteomes" id="UP000186922"/>
    </source>
</evidence>
<dbReference type="AlphaFoldDB" id="A0A1D1UTX9"/>
<sequence length="138" mass="15756">MMFYGRVRRVDRSHGVYLPLGRSRSLPFFTSFRPSSDSSISGATADAVRFSERTRVPIYITKECRAQQPSDLKSELAVSQVSRLIRYVDRIRVFFPDVCSSTFSCLMANFWLFTDTSDSQPEENTSLLICLPFPCSFV</sequence>
<dbReference type="Proteomes" id="UP000186922">
    <property type="component" value="Unassembled WGS sequence"/>
</dbReference>
<protein>
    <submittedName>
        <fullName evidence="1">Uncharacterized protein</fullName>
    </submittedName>
</protein>
<evidence type="ECO:0000313" key="1">
    <source>
        <dbReference type="EMBL" id="GAU89833.1"/>
    </source>
</evidence>